<dbReference type="AlphaFoldDB" id="A0A118JZ07"/>
<keyword evidence="6" id="KW-0472">Membrane</keyword>
<comment type="subcellular location">
    <subcellularLocation>
        <location evidence="1">Membrane</location>
        <topology evidence="1">Peripheral membrane protein</topology>
    </subcellularLocation>
</comment>
<dbReference type="InterPro" id="IPR035968">
    <property type="entry name" value="ATP_synth_F1_ATPase_gsu"/>
</dbReference>
<dbReference type="EMBL" id="LEKV01003765">
    <property type="protein sequence ID" value="KVH98692.1"/>
    <property type="molecule type" value="Genomic_DNA"/>
</dbReference>
<keyword evidence="7" id="KW-0139">CF(1)</keyword>
<comment type="similarity">
    <text evidence="2">Belongs to the ATPase gamma chain family.</text>
</comment>
<dbReference type="GO" id="GO:0009535">
    <property type="term" value="C:chloroplast thylakoid membrane"/>
    <property type="evidence" value="ECO:0007669"/>
    <property type="project" value="TreeGrafter"/>
</dbReference>
<keyword evidence="4" id="KW-0375">Hydrogen ion transport</keyword>
<dbReference type="Pfam" id="PF00231">
    <property type="entry name" value="ATP-synt"/>
    <property type="match status" value="1"/>
</dbReference>
<dbReference type="Proteomes" id="UP000243975">
    <property type="component" value="Unassembled WGS sequence"/>
</dbReference>
<evidence type="ECO:0000256" key="3">
    <source>
        <dbReference type="ARBA" id="ARBA00022448"/>
    </source>
</evidence>
<evidence type="ECO:0000256" key="6">
    <source>
        <dbReference type="ARBA" id="ARBA00023136"/>
    </source>
</evidence>
<dbReference type="GO" id="GO:0045259">
    <property type="term" value="C:proton-transporting ATP synthase complex"/>
    <property type="evidence" value="ECO:0007669"/>
    <property type="project" value="UniProtKB-KW"/>
</dbReference>
<dbReference type="InterPro" id="IPR000131">
    <property type="entry name" value="ATP_synth_F1_gsu"/>
</dbReference>
<dbReference type="Gene3D" id="1.10.287.80">
    <property type="entry name" value="ATP synthase, gamma subunit, helix hairpin domain"/>
    <property type="match status" value="1"/>
</dbReference>
<organism evidence="9 10">
    <name type="scientific">Cynara cardunculus var. scolymus</name>
    <name type="common">Globe artichoke</name>
    <name type="synonym">Cynara scolymus</name>
    <dbReference type="NCBI Taxonomy" id="59895"/>
    <lineage>
        <taxon>Eukaryota</taxon>
        <taxon>Viridiplantae</taxon>
        <taxon>Streptophyta</taxon>
        <taxon>Embryophyta</taxon>
        <taxon>Tracheophyta</taxon>
        <taxon>Spermatophyta</taxon>
        <taxon>Magnoliopsida</taxon>
        <taxon>eudicotyledons</taxon>
        <taxon>Gunneridae</taxon>
        <taxon>Pentapetalae</taxon>
        <taxon>asterids</taxon>
        <taxon>campanulids</taxon>
        <taxon>Asterales</taxon>
        <taxon>Asteraceae</taxon>
        <taxon>Carduoideae</taxon>
        <taxon>Cardueae</taxon>
        <taxon>Carduinae</taxon>
        <taxon>Cynara</taxon>
    </lineage>
</organism>
<accession>A0A118JZ07</accession>
<reference evidence="9 10" key="1">
    <citation type="journal article" date="2016" name="Sci. Rep.">
        <title>The genome sequence of the outbreeding globe artichoke constructed de novo incorporating a phase-aware low-pass sequencing strategy of F1 progeny.</title>
        <authorList>
            <person name="Scaglione D."/>
            <person name="Reyes-Chin-Wo S."/>
            <person name="Acquadro A."/>
            <person name="Froenicke L."/>
            <person name="Portis E."/>
            <person name="Beitel C."/>
            <person name="Tirone M."/>
            <person name="Mauro R."/>
            <person name="Lo Monaco A."/>
            <person name="Mauromicale G."/>
            <person name="Faccioli P."/>
            <person name="Cattivelli L."/>
            <person name="Rieseberg L."/>
            <person name="Michelmore R."/>
            <person name="Lanteri S."/>
        </authorList>
    </citation>
    <scope>NUCLEOTIDE SEQUENCE [LARGE SCALE GENOMIC DNA]</scope>
    <source>
        <strain evidence="9">2C</strain>
    </source>
</reference>
<dbReference type="Gramene" id="KVH98692">
    <property type="protein sequence ID" value="KVH98692"/>
    <property type="gene ID" value="Ccrd_023081"/>
</dbReference>
<name>A0A118JZ07_CYNCS</name>
<evidence type="ECO:0000313" key="9">
    <source>
        <dbReference type="EMBL" id="KVH98692.1"/>
    </source>
</evidence>
<feature type="non-terminal residue" evidence="9">
    <location>
        <position position="1"/>
    </location>
</feature>
<evidence type="ECO:0000256" key="1">
    <source>
        <dbReference type="ARBA" id="ARBA00004170"/>
    </source>
</evidence>
<evidence type="ECO:0000256" key="8">
    <source>
        <dbReference type="ARBA" id="ARBA00023310"/>
    </source>
</evidence>
<keyword evidence="3" id="KW-0813">Transport</keyword>
<evidence type="ECO:0000256" key="7">
    <source>
        <dbReference type="ARBA" id="ARBA00023196"/>
    </source>
</evidence>
<dbReference type="GO" id="GO:0046933">
    <property type="term" value="F:proton-transporting ATP synthase activity, rotational mechanism"/>
    <property type="evidence" value="ECO:0007669"/>
    <property type="project" value="InterPro"/>
</dbReference>
<evidence type="ECO:0000256" key="2">
    <source>
        <dbReference type="ARBA" id="ARBA00007681"/>
    </source>
</evidence>
<proteinExistence type="inferred from homology"/>
<protein>
    <submittedName>
        <fullName evidence="9">ATPase, F1 complex, gamma subunit</fullName>
    </submittedName>
</protein>
<keyword evidence="5" id="KW-0406">Ion transport</keyword>
<dbReference type="SUPFAM" id="SSF52943">
    <property type="entry name" value="ATP synthase (F1-ATPase), gamma subunit"/>
    <property type="match status" value="1"/>
</dbReference>
<dbReference type="STRING" id="59895.A0A118JZ07"/>
<feature type="non-terminal residue" evidence="9">
    <location>
        <position position="178"/>
    </location>
</feature>
<dbReference type="PANTHER" id="PTHR11693">
    <property type="entry name" value="ATP SYNTHASE GAMMA CHAIN"/>
    <property type="match status" value="1"/>
</dbReference>
<keyword evidence="8" id="KW-0066">ATP synthesis</keyword>
<comment type="caution">
    <text evidence="9">The sequence shown here is derived from an EMBL/GenBank/DDBJ whole genome shotgun (WGS) entry which is preliminary data.</text>
</comment>
<gene>
    <name evidence="9" type="ORF">Ccrd_023081</name>
</gene>
<evidence type="ECO:0000256" key="4">
    <source>
        <dbReference type="ARBA" id="ARBA00022781"/>
    </source>
</evidence>
<keyword evidence="10" id="KW-1185">Reference proteome</keyword>
<evidence type="ECO:0000256" key="5">
    <source>
        <dbReference type="ARBA" id="ARBA00023065"/>
    </source>
</evidence>
<sequence length="178" mass="20136">QLCWINSFVNGQFIGIILDEFVVNNFQSILLSIEGKLDMQRDNLMSKKEGFLPNMEFEQDHVQILDALMPLYLNNQILRTLQESLASELAARMNAMSNTTDNAIDLKKTLLNAYNRQRQCKITSEILEIVAGVEAFLNDAVGCVAAPWNSIFEATAFLDQVRQVELEMDDEEESSLSP</sequence>
<evidence type="ECO:0000313" key="10">
    <source>
        <dbReference type="Proteomes" id="UP000243975"/>
    </source>
</evidence>
<dbReference type="PANTHER" id="PTHR11693:SF42">
    <property type="entry name" value="ATP SYNTHASE GAMMA CHAIN 1, CHLOROPLASTIC"/>
    <property type="match status" value="1"/>
</dbReference>
<dbReference type="Gene3D" id="3.40.1380.10">
    <property type="match status" value="1"/>
</dbReference>
<dbReference type="FunFam" id="1.10.287.80:FF:000004">
    <property type="entry name" value="ATP synthase gamma chain, chloroplastic"/>
    <property type="match status" value="1"/>
</dbReference>
<dbReference type="PRINTS" id="PR00126">
    <property type="entry name" value="ATPASEGAMMA"/>
</dbReference>